<dbReference type="OrthoDB" id="5867298at2759"/>
<name>A0A183CX03_9BILA</name>
<sequence length="258" mass="28062">MPATPTNEKVPMSQQEHCASCKNTCVSDDSTDTGLSANEQAIAQLPLINPEKRVELPYTRLFTPASARIPLAKSLAHRKLRKYASETCFSLNASSISDLLSNDQEEPEMSTTAKHKVFSVRPVKSTASGMVLQDGTLPGNQRTRPREDSEGETSYSGSEATLASGSITPILQHKSRRFRLNRPKSATQIPGTPASSDVYNTVTSATVRSIDSLQRIGLGMAGSIDGRRDSAAYNLDDDSLHEFDDQKGKGFQELCKHC</sequence>
<dbReference type="AlphaFoldDB" id="A0A183CX03"/>
<reference evidence="2 3" key="2">
    <citation type="submission" date="2018-11" db="EMBL/GenBank/DDBJ databases">
        <authorList>
            <consortium name="Pathogen Informatics"/>
        </authorList>
    </citation>
    <scope>NUCLEOTIDE SEQUENCE [LARGE SCALE GENOMIC DNA]</scope>
</reference>
<dbReference type="EMBL" id="UYRT01001075">
    <property type="protein sequence ID" value="VDK29179.1"/>
    <property type="molecule type" value="Genomic_DNA"/>
</dbReference>
<feature type="region of interest" description="Disordered" evidence="1">
    <location>
        <begin position="130"/>
        <end position="166"/>
    </location>
</feature>
<evidence type="ECO:0000313" key="4">
    <source>
        <dbReference type="WBParaSite" id="GPUH_0000099401-mRNA-1"/>
    </source>
</evidence>
<evidence type="ECO:0000313" key="2">
    <source>
        <dbReference type="EMBL" id="VDK29179.1"/>
    </source>
</evidence>
<protein>
    <submittedName>
        <fullName evidence="4">CARMIL_C domain-containing protein</fullName>
    </submittedName>
</protein>
<dbReference type="Proteomes" id="UP000271098">
    <property type="component" value="Unassembled WGS sequence"/>
</dbReference>
<proteinExistence type="predicted"/>
<feature type="compositionally biased region" description="Polar residues" evidence="1">
    <location>
        <begin position="152"/>
        <end position="166"/>
    </location>
</feature>
<accession>A0A183CX03</accession>
<dbReference type="WBParaSite" id="GPUH_0000099401-mRNA-1">
    <property type="protein sequence ID" value="GPUH_0000099401-mRNA-1"/>
    <property type="gene ID" value="GPUH_0000099401"/>
</dbReference>
<reference evidence="4" key="1">
    <citation type="submission" date="2016-06" db="UniProtKB">
        <authorList>
            <consortium name="WormBaseParasite"/>
        </authorList>
    </citation>
    <scope>IDENTIFICATION</scope>
</reference>
<keyword evidence="3" id="KW-1185">Reference proteome</keyword>
<gene>
    <name evidence="2" type="ORF">GPUH_LOCUS994</name>
</gene>
<organism evidence="4">
    <name type="scientific">Gongylonema pulchrum</name>
    <dbReference type="NCBI Taxonomy" id="637853"/>
    <lineage>
        <taxon>Eukaryota</taxon>
        <taxon>Metazoa</taxon>
        <taxon>Ecdysozoa</taxon>
        <taxon>Nematoda</taxon>
        <taxon>Chromadorea</taxon>
        <taxon>Rhabditida</taxon>
        <taxon>Spirurina</taxon>
        <taxon>Spiruromorpha</taxon>
        <taxon>Spiruroidea</taxon>
        <taxon>Gongylonematidae</taxon>
        <taxon>Gongylonema</taxon>
    </lineage>
</organism>
<evidence type="ECO:0000313" key="3">
    <source>
        <dbReference type="Proteomes" id="UP000271098"/>
    </source>
</evidence>
<evidence type="ECO:0000256" key="1">
    <source>
        <dbReference type="SAM" id="MobiDB-lite"/>
    </source>
</evidence>